<keyword evidence="11" id="KW-0547">Nucleotide-binding</keyword>
<comment type="cofactor">
    <cofactor evidence="2">
        <name>[4Fe-4S] cluster</name>
        <dbReference type="ChEBI" id="CHEBI:49883"/>
    </cofactor>
</comment>
<keyword evidence="23" id="KW-1185">Reference proteome</keyword>
<dbReference type="Gene3D" id="3.30.565.10">
    <property type="entry name" value="Histidine kinase-like ATPase, C-terminal domain"/>
    <property type="match status" value="1"/>
</dbReference>
<dbReference type="InterPro" id="IPR003594">
    <property type="entry name" value="HATPase_dom"/>
</dbReference>
<dbReference type="Gene3D" id="1.25.40.10">
    <property type="entry name" value="Tetratricopeptide repeat domain"/>
    <property type="match status" value="1"/>
</dbReference>
<dbReference type="Gene3D" id="1.20.5.1930">
    <property type="match status" value="1"/>
</dbReference>
<dbReference type="SUPFAM" id="SSF48452">
    <property type="entry name" value="TPR-like"/>
    <property type="match status" value="1"/>
</dbReference>
<comment type="function">
    <text evidence="17">Member of the two-component regulatory system NreB/NreC involved in the control of dissimilatory nitrate/nitrite reduction in response to oxygen. NreB functions as a direct oxygen sensor histidine kinase which is autophosphorylated, in the absence of oxygen, probably at the conserved histidine residue, and transfers its phosphate group probably to a conserved aspartate residue of NreC. NreB/NreC activates the expression of the nitrate (narGHJI) and nitrite (nir) reductase operons, as well as the putative nitrate transporter gene narT.</text>
</comment>
<comment type="catalytic activity">
    <reaction evidence="1">
        <text>ATP + protein L-histidine = ADP + protein N-phospho-L-histidine.</text>
        <dbReference type="EC" id="2.7.13.3"/>
    </reaction>
</comment>
<name>A0A7U3ZM66_RUNSL</name>
<evidence type="ECO:0000256" key="17">
    <source>
        <dbReference type="ARBA" id="ARBA00024827"/>
    </source>
</evidence>
<evidence type="ECO:0000256" key="5">
    <source>
        <dbReference type="ARBA" id="ARBA00017322"/>
    </source>
</evidence>
<evidence type="ECO:0000256" key="12">
    <source>
        <dbReference type="ARBA" id="ARBA00022777"/>
    </source>
</evidence>
<evidence type="ECO:0000259" key="21">
    <source>
        <dbReference type="PROSITE" id="PS50109"/>
    </source>
</evidence>
<dbReference type="InterPro" id="IPR011712">
    <property type="entry name" value="Sig_transdc_His_kin_sub3_dim/P"/>
</dbReference>
<dbReference type="GO" id="GO:0046983">
    <property type="term" value="F:protein dimerization activity"/>
    <property type="evidence" value="ECO:0007669"/>
    <property type="project" value="InterPro"/>
</dbReference>
<feature type="transmembrane region" description="Helical" evidence="20">
    <location>
        <begin position="347"/>
        <end position="364"/>
    </location>
</feature>
<evidence type="ECO:0000256" key="18">
    <source>
        <dbReference type="ARBA" id="ARBA00030800"/>
    </source>
</evidence>
<evidence type="ECO:0000256" key="9">
    <source>
        <dbReference type="ARBA" id="ARBA00022679"/>
    </source>
</evidence>
<dbReference type="GO" id="GO:0016020">
    <property type="term" value="C:membrane"/>
    <property type="evidence" value="ECO:0007669"/>
    <property type="project" value="InterPro"/>
</dbReference>
<evidence type="ECO:0000256" key="16">
    <source>
        <dbReference type="ARBA" id="ARBA00023014"/>
    </source>
</evidence>
<dbReference type="EMBL" id="CP002859">
    <property type="protein sequence ID" value="AEI49790.1"/>
    <property type="molecule type" value="Genomic_DNA"/>
</dbReference>
<gene>
    <name evidence="22" type="ordered locus">Runsl_3424</name>
</gene>
<proteinExistence type="predicted"/>
<accession>A0A7U3ZM66</accession>
<dbReference type="GO" id="GO:0046872">
    <property type="term" value="F:metal ion binding"/>
    <property type="evidence" value="ECO:0007669"/>
    <property type="project" value="UniProtKB-KW"/>
</dbReference>
<dbReference type="GO" id="GO:0005524">
    <property type="term" value="F:ATP binding"/>
    <property type="evidence" value="ECO:0007669"/>
    <property type="project" value="UniProtKB-KW"/>
</dbReference>
<keyword evidence="10" id="KW-0479">Metal-binding</keyword>
<reference evidence="23" key="1">
    <citation type="submission" date="2011-06" db="EMBL/GenBank/DDBJ databases">
        <title>The complete genome of chromosome of Runella slithyformis DSM 19594.</title>
        <authorList>
            <consortium name="US DOE Joint Genome Institute (JGI-PGF)"/>
            <person name="Lucas S."/>
            <person name="Han J."/>
            <person name="Lapidus A."/>
            <person name="Bruce D."/>
            <person name="Goodwin L."/>
            <person name="Pitluck S."/>
            <person name="Peters L."/>
            <person name="Kyrpides N."/>
            <person name="Mavromatis K."/>
            <person name="Ivanova N."/>
            <person name="Ovchinnikova G."/>
            <person name="Zhang X."/>
            <person name="Misra M."/>
            <person name="Detter J.C."/>
            <person name="Tapia R."/>
            <person name="Han C."/>
            <person name="Land M."/>
            <person name="Hauser L."/>
            <person name="Markowitz V."/>
            <person name="Cheng J.-F."/>
            <person name="Hugenholtz P."/>
            <person name="Woyke T."/>
            <person name="Wu D."/>
            <person name="Tindall B."/>
            <person name="Faehrich R."/>
            <person name="Brambilla E."/>
            <person name="Klenk H.-P."/>
            <person name="Eisen J.A."/>
        </authorList>
    </citation>
    <scope>NUCLEOTIDE SEQUENCE [LARGE SCALE GENOMIC DNA]</scope>
    <source>
        <strain evidence="23">ATCC 29530 / DSM 19594 / LMG 11500 / NCIMB 11436 / LSU 4</strain>
    </source>
</reference>
<dbReference type="PANTHER" id="PTHR24421:SF10">
    <property type="entry name" value="NITRATE_NITRITE SENSOR PROTEIN NARQ"/>
    <property type="match status" value="1"/>
</dbReference>
<dbReference type="SUPFAM" id="SSF55874">
    <property type="entry name" value="ATPase domain of HSP90 chaperone/DNA topoisomerase II/histidine kinase"/>
    <property type="match status" value="1"/>
</dbReference>
<dbReference type="KEGG" id="rsi:Runsl_3424"/>
<evidence type="ECO:0000256" key="1">
    <source>
        <dbReference type="ARBA" id="ARBA00000085"/>
    </source>
</evidence>
<dbReference type="PANTHER" id="PTHR24421">
    <property type="entry name" value="NITRATE/NITRITE SENSOR PROTEIN NARX-RELATED"/>
    <property type="match status" value="1"/>
</dbReference>
<sequence length="634" mass="73516">MLVIMPFFCTGQHYVSDSLQKVLTSLPAVGHSFAADTARVMILCEMGKGKDKNGLFVGEYEQCIGFLEEAEKTAKRINFVKGLVLANMYAGTWHSWKGHILKGLQKKQQAVYYAEIDKQSYWLGRAYRQLGDNYYLLRNYDLSIRFLTKALEPSGQSDPITYLIVTQNLGTSYFGKKAYKQADYWLEKAYFLCKKANNRQLLKYVILNWAEVCIASHNDTALNQLLDEYPSVNFTDQAWDVHYHALNAQRYLRQSIPEKALSELKKGLNGLEKASDQHRQELFLQLSLVYEQLGDSRRALNYYRQYSALWEKDVKEFQQKQTEYLKYEYENQKQQEDIKLLSQDRRMLLAGVVAALLFVVFLVWNNRVLSRKNKLIASQRNELWVLQEQLSVSNQQLVHFNEELEEKIKKRTQELVDANQELTRKNQEIQAAFVSGKTQERKRVASELHDNLGSTLSGLIWQLQSIMPENLSGREQEIYEGLIRQMKEAYIEIRHISHHLLPPELKKGLEAALQQLFNDLNHNRKIHFELLSQYHSNVIAKDKEVELYSICLELINNTLKHSEATKCTLKIISHPDYIALELSDNGRGFDTQSLKARGRGLKNIQERVESLNGEFRIHSVMEKGSDFLIQVPLA</sequence>
<organism evidence="22 23">
    <name type="scientific">Runella slithyformis (strain ATCC 29530 / DSM 19594 / LMG 11500 / NCIMB 11436 / LSU 4)</name>
    <dbReference type="NCBI Taxonomy" id="761193"/>
    <lineage>
        <taxon>Bacteria</taxon>
        <taxon>Pseudomonadati</taxon>
        <taxon>Bacteroidota</taxon>
        <taxon>Cytophagia</taxon>
        <taxon>Cytophagales</taxon>
        <taxon>Spirosomataceae</taxon>
        <taxon>Runella</taxon>
    </lineage>
</organism>
<dbReference type="GO" id="GO:0005737">
    <property type="term" value="C:cytoplasm"/>
    <property type="evidence" value="ECO:0007669"/>
    <property type="project" value="UniProtKB-SubCell"/>
</dbReference>
<keyword evidence="7" id="KW-0963">Cytoplasm</keyword>
<evidence type="ECO:0000256" key="7">
    <source>
        <dbReference type="ARBA" id="ARBA00022490"/>
    </source>
</evidence>
<dbReference type="AlphaFoldDB" id="A0A7U3ZM66"/>
<evidence type="ECO:0000256" key="3">
    <source>
        <dbReference type="ARBA" id="ARBA00004496"/>
    </source>
</evidence>
<dbReference type="SMART" id="SM00387">
    <property type="entry name" value="HATPase_c"/>
    <property type="match status" value="1"/>
</dbReference>
<feature type="domain" description="Histidine kinase" evidence="21">
    <location>
        <begin position="447"/>
        <end position="634"/>
    </location>
</feature>
<evidence type="ECO:0000256" key="10">
    <source>
        <dbReference type="ARBA" id="ARBA00022723"/>
    </source>
</evidence>
<keyword evidence="19" id="KW-0175">Coiled coil</keyword>
<keyword evidence="9" id="KW-0808">Transferase</keyword>
<dbReference type="InterPro" id="IPR005467">
    <property type="entry name" value="His_kinase_dom"/>
</dbReference>
<evidence type="ECO:0000256" key="14">
    <source>
        <dbReference type="ARBA" id="ARBA00023004"/>
    </source>
</evidence>
<keyword evidence="15" id="KW-0902">Two-component regulatory system</keyword>
<keyword evidence="13" id="KW-0067">ATP-binding</keyword>
<protein>
    <recommendedName>
        <fullName evidence="5">Oxygen sensor histidine kinase NreB</fullName>
        <ecNumber evidence="4">2.7.13.3</ecNumber>
    </recommendedName>
    <alternativeName>
        <fullName evidence="18">Nitrogen regulation protein B</fullName>
    </alternativeName>
</protein>
<keyword evidence="8" id="KW-0597">Phosphoprotein</keyword>
<dbReference type="Proteomes" id="UP000000493">
    <property type="component" value="Chromosome"/>
</dbReference>
<dbReference type="GO" id="GO:0000155">
    <property type="term" value="F:phosphorelay sensor kinase activity"/>
    <property type="evidence" value="ECO:0007669"/>
    <property type="project" value="InterPro"/>
</dbReference>
<keyword evidence="16" id="KW-0411">Iron-sulfur</keyword>
<evidence type="ECO:0000256" key="11">
    <source>
        <dbReference type="ARBA" id="ARBA00022741"/>
    </source>
</evidence>
<evidence type="ECO:0000256" key="8">
    <source>
        <dbReference type="ARBA" id="ARBA00022553"/>
    </source>
</evidence>
<evidence type="ECO:0000313" key="23">
    <source>
        <dbReference type="Proteomes" id="UP000000493"/>
    </source>
</evidence>
<keyword evidence="12 22" id="KW-0418">Kinase</keyword>
<evidence type="ECO:0000256" key="4">
    <source>
        <dbReference type="ARBA" id="ARBA00012438"/>
    </source>
</evidence>
<keyword evidence="20" id="KW-0472">Membrane</keyword>
<dbReference type="CDD" id="cd16917">
    <property type="entry name" value="HATPase_UhpB-NarQ-NarX-like"/>
    <property type="match status" value="1"/>
</dbReference>
<dbReference type="InterPro" id="IPR036890">
    <property type="entry name" value="HATPase_C_sf"/>
</dbReference>
<evidence type="ECO:0000256" key="15">
    <source>
        <dbReference type="ARBA" id="ARBA00023012"/>
    </source>
</evidence>
<dbReference type="EC" id="2.7.13.3" evidence="4"/>
<dbReference type="Pfam" id="PF07730">
    <property type="entry name" value="HisKA_3"/>
    <property type="match status" value="1"/>
</dbReference>
<keyword evidence="6" id="KW-0004">4Fe-4S</keyword>
<dbReference type="InterPro" id="IPR050482">
    <property type="entry name" value="Sensor_HK_TwoCompSys"/>
</dbReference>
<keyword evidence="20" id="KW-1133">Transmembrane helix</keyword>
<evidence type="ECO:0000256" key="13">
    <source>
        <dbReference type="ARBA" id="ARBA00022840"/>
    </source>
</evidence>
<dbReference type="Pfam" id="PF02518">
    <property type="entry name" value="HATPase_c"/>
    <property type="match status" value="1"/>
</dbReference>
<evidence type="ECO:0000256" key="19">
    <source>
        <dbReference type="SAM" id="Coils"/>
    </source>
</evidence>
<dbReference type="PROSITE" id="PS50109">
    <property type="entry name" value="HIS_KIN"/>
    <property type="match status" value="1"/>
</dbReference>
<keyword evidence="20" id="KW-0812">Transmembrane</keyword>
<evidence type="ECO:0000313" key="22">
    <source>
        <dbReference type="EMBL" id="AEI49790.1"/>
    </source>
</evidence>
<keyword evidence="14" id="KW-0408">Iron</keyword>
<dbReference type="GO" id="GO:0051539">
    <property type="term" value="F:4 iron, 4 sulfur cluster binding"/>
    <property type="evidence" value="ECO:0007669"/>
    <property type="project" value="UniProtKB-KW"/>
</dbReference>
<evidence type="ECO:0000256" key="20">
    <source>
        <dbReference type="SAM" id="Phobius"/>
    </source>
</evidence>
<comment type="subcellular location">
    <subcellularLocation>
        <location evidence="3">Cytoplasm</location>
    </subcellularLocation>
</comment>
<evidence type="ECO:0000256" key="2">
    <source>
        <dbReference type="ARBA" id="ARBA00001966"/>
    </source>
</evidence>
<dbReference type="InterPro" id="IPR004358">
    <property type="entry name" value="Sig_transdc_His_kin-like_C"/>
</dbReference>
<reference evidence="22 23" key="2">
    <citation type="journal article" date="2012" name="Stand. Genomic Sci.">
        <title>Complete genome sequence of the aquatic bacterium Runella slithyformis type strain (LSU 4(T)).</title>
        <authorList>
            <person name="Copeland A."/>
            <person name="Zhang X."/>
            <person name="Misra M."/>
            <person name="Lapidus A."/>
            <person name="Nolan M."/>
            <person name="Lucas S."/>
            <person name="Deshpande S."/>
            <person name="Cheng J.F."/>
            <person name="Tapia R."/>
            <person name="Goodwin L.A."/>
            <person name="Pitluck S."/>
            <person name="Liolios K."/>
            <person name="Pagani I."/>
            <person name="Ivanova N."/>
            <person name="Mikhailova N."/>
            <person name="Pati A."/>
            <person name="Chen A."/>
            <person name="Palaniappan K."/>
            <person name="Land M."/>
            <person name="Hauser L."/>
            <person name="Pan C."/>
            <person name="Jeffries C.D."/>
            <person name="Detter J.C."/>
            <person name="Brambilla E.M."/>
            <person name="Rohde M."/>
            <person name="Djao O.D."/>
            <person name="Goker M."/>
            <person name="Sikorski J."/>
            <person name="Tindall B.J."/>
            <person name="Woyke T."/>
            <person name="Bristow J."/>
            <person name="Eisen J.A."/>
            <person name="Markowitz V."/>
            <person name="Hugenholtz P."/>
            <person name="Kyrpides N.C."/>
            <person name="Klenk H.P."/>
            <person name="Mavromatis K."/>
        </authorList>
    </citation>
    <scope>NUCLEOTIDE SEQUENCE [LARGE SCALE GENOMIC DNA]</scope>
    <source>
        <strain evidence="23">ATCC 29530 / DSM 19594 / LMG 11500 / NCIMB 11436 / LSU 4</strain>
    </source>
</reference>
<feature type="coiled-coil region" evidence="19">
    <location>
        <begin position="401"/>
        <end position="432"/>
    </location>
</feature>
<dbReference type="InterPro" id="IPR011990">
    <property type="entry name" value="TPR-like_helical_dom_sf"/>
</dbReference>
<evidence type="ECO:0000256" key="6">
    <source>
        <dbReference type="ARBA" id="ARBA00022485"/>
    </source>
</evidence>
<dbReference type="PRINTS" id="PR00344">
    <property type="entry name" value="BCTRLSENSOR"/>
</dbReference>